<gene>
    <name evidence="2" type="ORF">F6X51_05515</name>
</gene>
<dbReference type="Pfam" id="PF00534">
    <property type="entry name" value="Glycos_transf_1"/>
    <property type="match status" value="1"/>
</dbReference>
<dbReference type="InterPro" id="IPR001763">
    <property type="entry name" value="Rhodanese-like_dom"/>
</dbReference>
<dbReference type="RefSeq" id="WP_150962205.1">
    <property type="nucleotide sequence ID" value="NZ_VZZJ01000003.1"/>
</dbReference>
<dbReference type="InterPro" id="IPR050194">
    <property type="entry name" value="Glycosyltransferase_grp1"/>
</dbReference>
<sequence>MIRSVMEETAPMRVAAARRVVIVSNLFPPVVIGGAEIVAHRQAKALAARGYDVAVFAGGLPEAGAEPGSLTLEMEDGFPVYRLILNSLAPAENFHCSANAERFLSVLAAHQPELVHFHNLAGLGFNLIPTAKAFGARVVVTLHDHAGLCFKSTLLRDDGSLCDDIEECAVCLPAIDAPDGTRLPIRLRRDYTAWCLSQADHLLSPSAYLAGALAASGVVTRPVEHLSNGISGERVRVRPKPAPEPVAFTCFSYLGEHKGIPTLLAAAEMLAGDRDLEGRWHLTIAGHGHLADALSRDIAAGRFRGAVAFAGRLAHEQALDRLAETHVVVLASHWPENEPVTLLEAIASGTAQIATRIGGNPDLVDEESSGVLVTPGDAASLALAMRRYIDDPELASAHGAYNAARRDRFDESRTIERLVGLYDLLAGPETAAEAADEILVICGGRVGSRERALQLQVLLHRFHLVEDKVRRVRFVWQGWADARVWREARMLWLWGEADEAELPLVARALRADIPVLAPRSSAQVSAAAAQDVDPYDTLLDALGALAALQDVPAPARSTTGRGPGAARFLNALAPAESFQLPVRAPA</sequence>
<dbReference type="InterPro" id="IPR028098">
    <property type="entry name" value="Glyco_trans_4-like_N"/>
</dbReference>
<feature type="domain" description="Rhodanese" evidence="1">
    <location>
        <begin position="28"/>
        <end position="72"/>
    </location>
</feature>
<dbReference type="Pfam" id="PF13579">
    <property type="entry name" value="Glyco_trans_4_4"/>
    <property type="match status" value="1"/>
</dbReference>
<dbReference type="Gene3D" id="3.40.50.2000">
    <property type="entry name" value="Glycogen Phosphorylase B"/>
    <property type="match status" value="2"/>
</dbReference>
<organism evidence="2 3">
    <name type="scientific">Methylobacterium planeticum</name>
    <dbReference type="NCBI Taxonomy" id="2615211"/>
    <lineage>
        <taxon>Bacteria</taxon>
        <taxon>Pseudomonadati</taxon>
        <taxon>Pseudomonadota</taxon>
        <taxon>Alphaproteobacteria</taxon>
        <taxon>Hyphomicrobiales</taxon>
        <taxon>Methylobacteriaceae</taxon>
        <taxon>Methylobacterium</taxon>
    </lineage>
</organism>
<keyword evidence="2" id="KW-0808">Transferase</keyword>
<name>A0A6N6MU04_9HYPH</name>
<protein>
    <submittedName>
        <fullName evidence="2">Glycosyltransferase family 4 protein</fullName>
    </submittedName>
</protein>
<dbReference type="AlphaFoldDB" id="A0A6N6MU04"/>
<comment type="caution">
    <text evidence="2">The sequence shown here is derived from an EMBL/GenBank/DDBJ whole genome shotgun (WGS) entry which is preliminary data.</text>
</comment>
<dbReference type="InterPro" id="IPR001296">
    <property type="entry name" value="Glyco_trans_1"/>
</dbReference>
<evidence type="ECO:0000313" key="2">
    <source>
        <dbReference type="EMBL" id="KAB1075338.1"/>
    </source>
</evidence>
<dbReference type="SUPFAM" id="SSF53756">
    <property type="entry name" value="UDP-Glycosyltransferase/glycogen phosphorylase"/>
    <property type="match status" value="1"/>
</dbReference>
<dbReference type="Proteomes" id="UP000441523">
    <property type="component" value="Unassembled WGS sequence"/>
</dbReference>
<dbReference type="PANTHER" id="PTHR45947:SF13">
    <property type="entry name" value="TRANSFERASE"/>
    <property type="match status" value="1"/>
</dbReference>
<evidence type="ECO:0000313" key="3">
    <source>
        <dbReference type="Proteomes" id="UP000441523"/>
    </source>
</evidence>
<evidence type="ECO:0000259" key="1">
    <source>
        <dbReference type="PROSITE" id="PS50206"/>
    </source>
</evidence>
<dbReference type="EMBL" id="VZZJ01000003">
    <property type="protein sequence ID" value="KAB1075338.1"/>
    <property type="molecule type" value="Genomic_DNA"/>
</dbReference>
<keyword evidence="3" id="KW-1185">Reference proteome</keyword>
<accession>A0A6N6MU04</accession>
<dbReference type="GO" id="GO:0016757">
    <property type="term" value="F:glycosyltransferase activity"/>
    <property type="evidence" value="ECO:0007669"/>
    <property type="project" value="InterPro"/>
</dbReference>
<dbReference type="PROSITE" id="PS50206">
    <property type="entry name" value="RHODANESE_3"/>
    <property type="match status" value="1"/>
</dbReference>
<reference evidence="2 3" key="1">
    <citation type="submission" date="2019-09" db="EMBL/GenBank/DDBJ databases">
        <title>YIM 132548 draft genome.</title>
        <authorList>
            <person name="Jiang L."/>
        </authorList>
    </citation>
    <scope>NUCLEOTIDE SEQUENCE [LARGE SCALE GENOMIC DNA]</scope>
    <source>
        <strain evidence="2 3">YIM 132548</strain>
    </source>
</reference>
<dbReference type="PANTHER" id="PTHR45947">
    <property type="entry name" value="SULFOQUINOVOSYL TRANSFERASE SQD2"/>
    <property type="match status" value="1"/>
</dbReference>
<proteinExistence type="predicted"/>